<organism evidence="3 4">
    <name type="scientific">Shimazuella alba</name>
    <dbReference type="NCBI Taxonomy" id="2690964"/>
    <lineage>
        <taxon>Bacteria</taxon>
        <taxon>Bacillati</taxon>
        <taxon>Bacillota</taxon>
        <taxon>Bacilli</taxon>
        <taxon>Bacillales</taxon>
        <taxon>Thermoactinomycetaceae</taxon>
        <taxon>Shimazuella</taxon>
    </lineage>
</organism>
<gene>
    <name evidence="3" type="primary">rsmD</name>
    <name evidence="3" type="ORF">GSM42_05775</name>
</gene>
<keyword evidence="4" id="KW-1185">Reference proteome</keyword>
<evidence type="ECO:0000256" key="2">
    <source>
        <dbReference type="ARBA" id="ARBA00022679"/>
    </source>
</evidence>
<dbReference type="InterPro" id="IPR002052">
    <property type="entry name" value="DNA_methylase_N6_adenine_CS"/>
</dbReference>
<protein>
    <submittedName>
        <fullName evidence="3">16S rRNA (Guanine(966)-N(2))-methyltransferase RsmD</fullName>
        <ecNumber evidence="3">2.1.1.171</ecNumber>
    </submittedName>
</protein>
<dbReference type="PANTHER" id="PTHR43542">
    <property type="entry name" value="METHYLTRANSFERASE"/>
    <property type="match status" value="1"/>
</dbReference>
<dbReference type="Pfam" id="PF03602">
    <property type="entry name" value="Cons_hypoth95"/>
    <property type="match status" value="1"/>
</dbReference>
<accession>A0A6I4VS14</accession>
<dbReference type="SUPFAM" id="SSF53335">
    <property type="entry name" value="S-adenosyl-L-methionine-dependent methyltransferases"/>
    <property type="match status" value="1"/>
</dbReference>
<dbReference type="GO" id="GO:0052913">
    <property type="term" value="F:16S rRNA (guanine(966)-N(2))-methyltransferase activity"/>
    <property type="evidence" value="ECO:0007669"/>
    <property type="project" value="UniProtKB-EC"/>
</dbReference>
<dbReference type="PROSITE" id="PS00092">
    <property type="entry name" value="N6_MTASE"/>
    <property type="match status" value="1"/>
</dbReference>
<dbReference type="CDD" id="cd02440">
    <property type="entry name" value="AdoMet_MTases"/>
    <property type="match status" value="1"/>
</dbReference>
<dbReference type="RefSeq" id="WP_160800606.1">
    <property type="nucleotide sequence ID" value="NZ_WUUL01000003.1"/>
</dbReference>
<dbReference type="AlphaFoldDB" id="A0A6I4VS14"/>
<evidence type="ECO:0000313" key="3">
    <source>
        <dbReference type="EMBL" id="MXQ53248.1"/>
    </source>
</evidence>
<dbReference type="InterPro" id="IPR004398">
    <property type="entry name" value="RNA_MeTrfase_RsmD"/>
</dbReference>
<dbReference type="PIRSF" id="PIRSF004553">
    <property type="entry name" value="CHP00095"/>
    <property type="match status" value="1"/>
</dbReference>
<keyword evidence="2 3" id="KW-0808">Transferase</keyword>
<dbReference type="InterPro" id="IPR029063">
    <property type="entry name" value="SAM-dependent_MTases_sf"/>
</dbReference>
<sequence length="188" mass="20728">MRIIAGSARGIRLKMVPGNHVRPTTDRVKESLFSVLGPFFDGGKVLDLFAGTGSLGLEAVSRGMDEVVFVDQSVASLRIAKENAQKCDLLTQSTFIRKDARTALKQFALKDLQFDLIFLDPPYHEKLLLPVLQLLQEKSVLSEDGLLVVEHPPSISITFPNSKFITSREISYGDTTITLLQQKGEPTA</sequence>
<comment type="caution">
    <text evidence="3">The sequence shown here is derived from an EMBL/GenBank/DDBJ whole genome shotgun (WGS) entry which is preliminary data.</text>
</comment>
<proteinExistence type="predicted"/>
<dbReference type="Gene3D" id="3.40.50.150">
    <property type="entry name" value="Vaccinia Virus protein VP39"/>
    <property type="match status" value="1"/>
</dbReference>
<keyword evidence="1 3" id="KW-0489">Methyltransferase</keyword>
<dbReference type="Proteomes" id="UP000430692">
    <property type="component" value="Unassembled WGS sequence"/>
</dbReference>
<dbReference type="EC" id="2.1.1.171" evidence="3"/>
<evidence type="ECO:0000256" key="1">
    <source>
        <dbReference type="ARBA" id="ARBA00022603"/>
    </source>
</evidence>
<name>A0A6I4VS14_9BACL</name>
<evidence type="ECO:0000313" key="4">
    <source>
        <dbReference type="Proteomes" id="UP000430692"/>
    </source>
</evidence>
<dbReference type="EMBL" id="WUUL01000003">
    <property type="protein sequence ID" value="MXQ53248.1"/>
    <property type="molecule type" value="Genomic_DNA"/>
</dbReference>
<dbReference type="NCBIfam" id="TIGR00095">
    <property type="entry name" value="16S rRNA (guanine(966)-N(2))-methyltransferase RsmD"/>
    <property type="match status" value="1"/>
</dbReference>
<dbReference type="GO" id="GO:0003676">
    <property type="term" value="F:nucleic acid binding"/>
    <property type="evidence" value="ECO:0007669"/>
    <property type="project" value="InterPro"/>
</dbReference>
<dbReference type="PANTHER" id="PTHR43542:SF1">
    <property type="entry name" value="METHYLTRANSFERASE"/>
    <property type="match status" value="1"/>
</dbReference>
<reference evidence="3 4" key="1">
    <citation type="submission" date="2019-12" db="EMBL/GenBank/DDBJ databases">
        <title>Whole-genome analyses of novel actinobacteria.</title>
        <authorList>
            <person name="Sahin N."/>
            <person name="Saygin H."/>
        </authorList>
    </citation>
    <scope>NUCLEOTIDE SEQUENCE [LARGE SCALE GENOMIC DNA]</scope>
    <source>
        <strain evidence="3 4">KC615</strain>
    </source>
</reference>